<evidence type="ECO:0000313" key="10">
    <source>
        <dbReference type="EMBL" id="AEV33596.1"/>
    </source>
</evidence>
<dbReference type="PANTHER" id="PTHR33281:SF19">
    <property type="entry name" value="VOLTAGE-DEPENDENT ANION CHANNEL-FORMING PROTEIN YNEE"/>
    <property type="match status" value="1"/>
</dbReference>
<keyword evidence="5 9" id="KW-1133">Transmembrane helix</keyword>
<keyword evidence="2" id="KW-0813">Transport</keyword>
<proteinExistence type="inferred from homology"/>
<evidence type="ECO:0000256" key="9">
    <source>
        <dbReference type="SAM" id="Phobius"/>
    </source>
</evidence>
<dbReference type="GO" id="GO:0005886">
    <property type="term" value="C:plasma membrane"/>
    <property type="evidence" value="ECO:0007669"/>
    <property type="project" value="UniProtKB-SubCell"/>
</dbReference>
<evidence type="ECO:0000313" key="11">
    <source>
        <dbReference type="Proteomes" id="UP000005631"/>
    </source>
</evidence>
<dbReference type="eggNOG" id="COG3781">
    <property type="taxonomic scope" value="Bacteria"/>
</dbReference>
<comment type="subcellular location">
    <subcellularLocation>
        <location evidence="1">Cell membrane</location>
        <topology evidence="1">Multi-pass membrane protein</topology>
    </subcellularLocation>
</comment>
<evidence type="ECO:0000256" key="7">
    <source>
        <dbReference type="ARBA" id="ARBA00023136"/>
    </source>
</evidence>
<dbReference type="AlphaFoldDB" id="G8R8Y8"/>
<dbReference type="KEGG" id="oho:Oweho_2632"/>
<evidence type="ECO:0000256" key="4">
    <source>
        <dbReference type="ARBA" id="ARBA00022692"/>
    </source>
</evidence>
<organism evidence="10 11">
    <name type="scientific">Owenweeksia hongkongensis (strain DSM 17368 / CIP 108786 / JCM 12287 / NRRL B-23963 / UST20020801)</name>
    <dbReference type="NCBI Taxonomy" id="926562"/>
    <lineage>
        <taxon>Bacteria</taxon>
        <taxon>Pseudomonadati</taxon>
        <taxon>Bacteroidota</taxon>
        <taxon>Flavobacteriia</taxon>
        <taxon>Flavobacteriales</taxon>
        <taxon>Owenweeksiaceae</taxon>
        <taxon>Owenweeksia</taxon>
    </lineage>
</organism>
<gene>
    <name evidence="10" type="ordered locus">Oweho_2632</name>
</gene>
<evidence type="ECO:0000256" key="5">
    <source>
        <dbReference type="ARBA" id="ARBA00022989"/>
    </source>
</evidence>
<dbReference type="OrthoDB" id="445589at2"/>
<keyword evidence="7 9" id="KW-0472">Membrane</keyword>
<sequence length="289" mass="33072">MVVYNAKDWFGLIFKFHKAETFHKLRLVMLSLAVYTAIICVIEIDIYHLQYASTTAVHSLLGFVISLLLVFRTNTAYDRWWEGRKQWGALVNVSRNFSLKINAFIPKEEKERKMKLAAMTAAYAGVLRDHLRNESTFVIATNLPDFMKDEVGDTEHIPNFLANAMQHSLLEMYQKEEISEGAYLAMLQDLNAFTDICGACERIKKTPIPYTYNIFIKKFIFAYIMTMPFGFVSDFGYWTVGITIFTFYALASLELIAEEIEDPFGKDSNDLPTDGLAETIAKNVAEVVR</sequence>
<dbReference type="RefSeq" id="WP_014202945.1">
    <property type="nucleotide sequence ID" value="NC_016599.1"/>
</dbReference>
<dbReference type="EMBL" id="CP003156">
    <property type="protein sequence ID" value="AEV33596.1"/>
    <property type="molecule type" value="Genomic_DNA"/>
</dbReference>
<dbReference type="PATRIC" id="fig|926562.3.peg.2645"/>
<keyword evidence="11" id="KW-1185">Reference proteome</keyword>
<feature type="transmembrane region" description="Helical" evidence="9">
    <location>
        <begin position="50"/>
        <end position="71"/>
    </location>
</feature>
<evidence type="ECO:0000256" key="6">
    <source>
        <dbReference type="ARBA" id="ARBA00023065"/>
    </source>
</evidence>
<evidence type="ECO:0000256" key="8">
    <source>
        <dbReference type="ARBA" id="ARBA00034708"/>
    </source>
</evidence>
<dbReference type="HOGENOM" id="CLU_029790_4_1_10"/>
<protein>
    <submittedName>
        <fullName evidence="10">Putative membrane protein</fullName>
    </submittedName>
</protein>
<evidence type="ECO:0000256" key="2">
    <source>
        <dbReference type="ARBA" id="ARBA00022448"/>
    </source>
</evidence>
<dbReference type="PANTHER" id="PTHR33281">
    <property type="entry name" value="UPF0187 PROTEIN YNEE"/>
    <property type="match status" value="1"/>
</dbReference>
<dbReference type="Proteomes" id="UP000005631">
    <property type="component" value="Chromosome"/>
</dbReference>
<comment type="similarity">
    <text evidence="8">Belongs to the anion channel-forming bestrophin (TC 1.A.46) family.</text>
</comment>
<name>G8R8Y8_OWEHD</name>
<evidence type="ECO:0000256" key="1">
    <source>
        <dbReference type="ARBA" id="ARBA00004651"/>
    </source>
</evidence>
<dbReference type="InterPro" id="IPR044669">
    <property type="entry name" value="YneE/VCCN1/2-like"/>
</dbReference>
<dbReference type="GO" id="GO:0005254">
    <property type="term" value="F:chloride channel activity"/>
    <property type="evidence" value="ECO:0007669"/>
    <property type="project" value="InterPro"/>
</dbReference>
<feature type="transmembrane region" description="Helical" evidence="9">
    <location>
        <begin position="25"/>
        <end position="44"/>
    </location>
</feature>
<reference evidence="10 11" key="1">
    <citation type="journal article" date="2012" name="Stand. Genomic Sci.">
        <title>Genome sequence of the orange-pigmented seawater bacterium Owenweeksia hongkongensis type strain (UST20020801(T)).</title>
        <authorList>
            <person name="Riedel T."/>
            <person name="Held B."/>
            <person name="Nolan M."/>
            <person name="Lucas S."/>
            <person name="Lapidus A."/>
            <person name="Tice H."/>
            <person name="Del Rio T.G."/>
            <person name="Cheng J.F."/>
            <person name="Han C."/>
            <person name="Tapia R."/>
            <person name="Goodwin L.A."/>
            <person name="Pitluck S."/>
            <person name="Liolios K."/>
            <person name="Mavromatis K."/>
            <person name="Pagani I."/>
            <person name="Ivanova N."/>
            <person name="Mikhailova N."/>
            <person name="Pati A."/>
            <person name="Chen A."/>
            <person name="Palaniappan K."/>
            <person name="Rohde M."/>
            <person name="Tindall B.J."/>
            <person name="Detter J.C."/>
            <person name="Goker M."/>
            <person name="Woyke T."/>
            <person name="Bristow J."/>
            <person name="Eisen J.A."/>
            <person name="Markowitz V."/>
            <person name="Hugenholtz P."/>
            <person name="Klenk H.P."/>
            <person name="Kyrpides N.C."/>
        </authorList>
    </citation>
    <scope>NUCLEOTIDE SEQUENCE</scope>
    <source>
        <strain evidence="11">DSM 17368 / JCM 12287 / NRRL B-23963</strain>
    </source>
</reference>
<accession>G8R8Y8</accession>
<keyword evidence="6" id="KW-0406">Ion transport</keyword>
<keyword evidence="3" id="KW-1003">Cell membrane</keyword>
<evidence type="ECO:0000256" key="3">
    <source>
        <dbReference type="ARBA" id="ARBA00022475"/>
    </source>
</evidence>
<dbReference type="Pfam" id="PF25539">
    <property type="entry name" value="Bestrophin_2"/>
    <property type="match status" value="1"/>
</dbReference>
<keyword evidence="4 9" id="KW-0812">Transmembrane</keyword>
<feature type="transmembrane region" description="Helical" evidence="9">
    <location>
        <begin position="212"/>
        <end position="231"/>
    </location>
</feature>